<accession>A0A518IZT0</accession>
<evidence type="ECO:0000313" key="1">
    <source>
        <dbReference type="EMBL" id="QDV58599.1"/>
    </source>
</evidence>
<protein>
    <submittedName>
        <fullName evidence="1">Uncharacterized protein</fullName>
    </submittedName>
</protein>
<organism evidence="1 2">
    <name type="scientific">Rosistilla oblonga</name>
    <dbReference type="NCBI Taxonomy" id="2527990"/>
    <lineage>
        <taxon>Bacteria</taxon>
        <taxon>Pseudomonadati</taxon>
        <taxon>Planctomycetota</taxon>
        <taxon>Planctomycetia</taxon>
        <taxon>Pirellulales</taxon>
        <taxon>Pirellulaceae</taxon>
        <taxon>Rosistilla</taxon>
    </lineage>
</organism>
<sequence length="142" mass="15534">MHCLDYLAAAPNPPGAGSGSNSPRLPISMLGNQPIPNPRVQFGNAATQQFRVPTSMSIDKAWLVVNKAWLVARNQKGTGKFRRETKRGQASSGVHCLDHLMPVPKWHLPNHPHGARCLDRLSKRGQASSGVYCLDHLMPVPK</sequence>
<evidence type="ECO:0000313" key="2">
    <source>
        <dbReference type="Proteomes" id="UP000316770"/>
    </source>
</evidence>
<dbReference type="AlphaFoldDB" id="A0A518IZT0"/>
<keyword evidence="2" id="KW-1185">Reference proteome</keyword>
<gene>
    <name evidence="1" type="ORF">Mal33_46230</name>
</gene>
<dbReference type="Proteomes" id="UP000316770">
    <property type="component" value="Chromosome"/>
</dbReference>
<name>A0A518IZT0_9BACT</name>
<reference evidence="1 2" key="1">
    <citation type="submission" date="2019-02" db="EMBL/GenBank/DDBJ databases">
        <title>Deep-cultivation of Planctomycetes and their phenomic and genomic characterization uncovers novel biology.</title>
        <authorList>
            <person name="Wiegand S."/>
            <person name="Jogler M."/>
            <person name="Boedeker C."/>
            <person name="Pinto D."/>
            <person name="Vollmers J."/>
            <person name="Rivas-Marin E."/>
            <person name="Kohn T."/>
            <person name="Peeters S.H."/>
            <person name="Heuer A."/>
            <person name="Rast P."/>
            <person name="Oberbeckmann S."/>
            <person name="Bunk B."/>
            <person name="Jeske O."/>
            <person name="Meyerdierks A."/>
            <person name="Storesund J.E."/>
            <person name="Kallscheuer N."/>
            <person name="Luecker S."/>
            <person name="Lage O.M."/>
            <person name="Pohl T."/>
            <person name="Merkel B.J."/>
            <person name="Hornburger P."/>
            <person name="Mueller R.-W."/>
            <person name="Bruemmer F."/>
            <person name="Labrenz M."/>
            <person name="Spormann A.M."/>
            <person name="Op den Camp H."/>
            <person name="Overmann J."/>
            <person name="Amann R."/>
            <person name="Jetten M.S.M."/>
            <person name="Mascher T."/>
            <person name="Medema M.H."/>
            <person name="Devos D.P."/>
            <person name="Kaster A.-K."/>
            <person name="Ovreas L."/>
            <person name="Rohde M."/>
            <person name="Galperin M.Y."/>
            <person name="Jogler C."/>
        </authorList>
    </citation>
    <scope>NUCLEOTIDE SEQUENCE [LARGE SCALE GENOMIC DNA]</scope>
    <source>
        <strain evidence="1 2">Mal33</strain>
    </source>
</reference>
<dbReference type="EMBL" id="CP036318">
    <property type="protein sequence ID" value="QDV58599.1"/>
    <property type="molecule type" value="Genomic_DNA"/>
</dbReference>
<proteinExistence type="predicted"/>